<evidence type="ECO:0000256" key="1">
    <source>
        <dbReference type="SAM" id="Phobius"/>
    </source>
</evidence>
<reference evidence="2" key="1">
    <citation type="submission" date="2019-08" db="EMBL/GenBank/DDBJ databases">
        <title>The complete genome of Acinetobacter defluvii strain WCHAD010030.</title>
        <authorList>
            <person name="Hu Y."/>
            <person name="Qin J."/>
            <person name="Feng Y."/>
            <person name="Zong Z."/>
        </authorList>
    </citation>
    <scope>NUCLEOTIDE SEQUENCE</scope>
    <source>
        <strain evidence="2">WCHA30</strain>
        <plasmid evidence="2">p1_010030</plasmid>
    </source>
</reference>
<evidence type="ECO:0000313" key="2">
    <source>
        <dbReference type="EMBL" id="AWL27164.1"/>
    </source>
</evidence>
<keyword evidence="2" id="KW-0614">Plasmid</keyword>
<dbReference type="STRING" id="1871111.GCA_001704615_00887"/>
<dbReference type="Proteomes" id="UP000245977">
    <property type="component" value="Plasmid p1_010030"/>
</dbReference>
<keyword evidence="3" id="KW-1185">Reference proteome</keyword>
<keyword evidence="1" id="KW-0812">Transmembrane</keyword>
<sequence>MFDLYSFLTFKNVVCVLVVFVTMVMVLIPHRILDTSTHKRTIYAVLVLLSALFFLIDKTLFGCLLSFILLTTWLSNIALKKLQNFRMENPHEQQHKKH</sequence>
<dbReference type="EMBL" id="CP029389">
    <property type="protein sequence ID" value="AWL27164.1"/>
    <property type="molecule type" value="Genomic_DNA"/>
</dbReference>
<keyword evidence="1" id="KW-1133">Transmembrane helix</keyword>
<gene>
    <name evidence="2" type="ORF">DJ533_00325</name>
</gene>
<feature type="transmembrane region" description="Helical" evidence="1">
    <location>
        <begin position="6"/>
        <end position="28"/>
    </location>
</feature>
<dbReference type="AlphaFoldDB" id="A0A2S2F866"/>
<protein>
    <submittedName>
        <fullName evidence="2">Uncharacterized protein</fullName>
    </submittedName>
</protein>
<dbReference type="RefSeq" id="WP_065994768.1">
    <property type="nucleotide sequence ID" value="NZ_CP029389.2"/>
</dbReference>
<organism evidence="2 3">
    <name type="scientific">Acinetobacter defluvii</name>
    <dbReference type="NCBI Taxonomy" id="1871111"/>
    <lineage>
        <taxon>Bacteria</taxon>
        <taxon>Pseudomonadati</taxon>
        <taxon>Pseudomonadota</taxon>
        <taxon>Gammaproteobacteria</taxon>
        <taxon>Moraxellales</taxon>
        <taxon>Moraxellaceae</taxon>
        <taxon>Acinetobacter</taxon>
    </lineage>
</organism>
<geneLocation type="plasmid" evidence="2 3">
    <name>p1_010030</name>
</geneLocation>
<keyword evidence="1" id="KW-0472">Membrane</keyword>
<dbReference type="KEGG" id="adv:DJ533_00325"/>
<feature type="transmembrane region" description="Helical" evidence="1">
    <location>
        <begin position="40"/>
        <end position="56"/>
    </location>
</feature>
<accession>A0A2S2F866</accession>
<evidence type="ECO:0000313" key="3">
    <source>
        <dbReference type="Proteomes" id="UP000245977"/>
    </source>
</evidence>
<name>A0A2S2F866_9GAMM</name>
<proteinExistence type="predicted"/>
<dbReference type="OrthoDB" id="9876573at2"/>